<proteinExistence type="predicted"/>
<feature type="domain" description="SPOR" evidence="1">
    <location>
        <begin position="85"/>
        <end position="162"/>
    </location>
</feature>
<reference evidence="2" key="1">
    <citation type="submission" date="2022-03" db="EMBL/GenBank/DDBJ databases">
        <title>De novo assembled genomes of Belliella spp. (Cyclobacteriaceae) strains.</title>
        <authorList>
            <person name="Szabo A."/>
            <person name="Korponai K."/>
            <person name="Felfoldi T."/>
        </authorList>
    </citation>
    <scope>NUCLEOTIDE SEQUENCE</scope>
    <source>
        <strain evidence="2">DSM 107340</strain>
    </source>
</reference>
<sequence>MMKSFLSAVVLVFLLGSCNLVKKSGSDKNEFDSYKEDLSTSRISFPDLKDQEEAVSPTESFNGSLAVDEDLNDALRRLADKNRSEKYYSGFTVLVYSGLDRDAAFKTRNDLYMKFPDIKTEMEYQQPRYLVKVGKFTNRIEAQAYYNKLKEAFPLTRIIQDRFQRSGYVDSEEN</sequence>
<name>A0ABS9UMX8_9BACT</name>
<dbReference type="InterPro" id="IPR007730">
    <property type="entry name" value="SPOR-like_dom"/>
</dbReference>
<keyword evidence="3" id="KW-1185">Reference proteome</keyword>
<protein>
    <recommendedName>
        <fullName evidence="1">SPOR domain-containing protein</fullName>
    </recommendedName>
</protein>
<evidence type="ECO:0000313" key="3">
    <source>
        <dbReference type="Proteomes" id="UP001165488"/>
    </source>
</evidence>
<accession>A0ABS9UMX8</accession>
<comment type="caution">
    <text evidence="2">The sequence shown here is derived from an EMBL/GenBank/DDBJ whole genome shotgun (WGS) entry which is preliminary data.</text>
</comment>
<dbReference type="RefSeq" id="WP_241274478.1">
    <property type="nucleotide sequence ID" value="NZ_JAKZGS010000004.1"/>
</dbReference>
<dbReference type="EMBL" id="JAKZGS010000004">
    <property type="protein sequence ID" value="MCH7397970.1"/>
    <property type="molecule type" value="Genomic_DNA"/>
</dbReference>
<dbReference type="Proteomes" id="UP001165488">
    <property type="component" value="Unassembled WGS sequence"/>
</dbReference>
<gene>
    <name evidence="2" type="ORF">MM236_08215</name>
</gene>
<evidence type="ECO:0000313" key="2">
    <source>
        <dbReference type="EMBL" id="MCH7397970.1"/>
    </source>
</evidence>
<organism evidence="2 3">
    <name type="scientific">Belliella calami</name>
    <dbReference type="NCBI Taxonomy" id="2923436"/>
    <lineage>
        <taxon>Bacteria</taxon>
        <taxon>Pseudomonadati</taxon>
        <taxon>Bacteroidota</taxon>
        <taxon>Cytophagia</taxon>
        <taxon>Cytophagales</taxon>
        <taxon>Cyclobacteriaceae</taxon>
        <taxon>Belliella</taxon>
    </lineage>
</organism>
<dbReference type="PROSITE" id="PS51257">
    <property type="entry name" value="PROKAR_LIPOPROTEIN"/>
    <property type="match status" value="1"/>
</dbReference>
<evidence type="ECO:0000259" key="1">
    <source>
        <dbReference type="PROSITE" id="PS51724"/>
    </source>
</evidence>
<dbReference type="PROSITE" id="PS51724">
    <property type="entry name" value="SPOR"/>
    <property type="match status" value="1"/>
</dbReference>